<keyword evidence="11" id="KW-0406">Ion transport</keyword>
<keyword evidence="9" id="KW-0630">Potassium</keyword>
<organism evidence="20 22">
    <name type="scientific">Albula glossodonta</name>
    <name type="common">roundjaw bonefish</name>
    <dbReference type="NCBI Taxonomy" id="121402"/>
    <lineage>
        <taxon>Eukaryota</taxon>
        <taxon>Metazoa</taxon>
        <taxon>Chordata</taxon>
        <taxon>Craniata</taxon>
        <taxon>Vertebrata</taxon>
        <taxon>Euteleostomi</taxon>
        <taxon>Actinopterygii</taxon>
        <taxon>Neopterygii</taxon>
        <taxon>Teleostei</taxon>
        <taxon>Albuliformes</taxon>
        <taxon>Albulidae</taxon>
        <taxon>Albula</taxon>
    </lineage>
</organism>
<evidence type="ECO:0000256" key="18">
    <source>
        <dbReference type="ARBA" id="ARBA00042937"/>
    </source>
</evidence>
<dbReference type="EMBL" id="JAFBMS010000201">
    <property type="protein sequence ID" value="KAG9333414.1"/>
    <property type="molecule type" value="Genomic_DNA"/>
</dbReference>
<evidence type="ECO:0000256" key="7">
    <source>
        <dbReference type="ARBA" id="ARBA00022826"/>
    </source>
</evidence>
<keyword evidence="5" id="KW-0633">Potassium transport</keyword>
<gene>
    <name evidence="20" type="ORF">JZ751_006600</name>
    <name evidence="21" type="ORF">JZ751_012674</name>
</gene>
<proteinExistence type="inferred from homology"/>
<dbReference type="AlphaFoldDB" id="A0A8T2MPY4"/>
<keyword evidence="13" id="KW-0407">Ion channel</keyword>
<evidence type="ECO:0000256" key="16">
    <source>
        <dbReference type="ARBA" id="ARBA00041657"/>
    </source>
</evidence>
<accession>A0A8T2MPY4</accession>
<evidence type="ECO:0000313" key="20">
    <source>
        <dbReference type="EMBL" id="KAG9329200.1"/>
    </source>
</evidence>
<dbReference type="PANTHER" id="PTHR15282">
    <property type="entry name" value="POTASSIUM VOLTAGE-GATED CHANNEL SUBFAMILY E MEMBER 1, 3"/>
    <property type="match status" value="1"/>
</dbReference>
<evidence type="ECO:0000256" key="15">
    <source>
        <dbReference type="ARBA" id="ARBA00039513"/>
    </source>
</evidence>
<dbReference type="GO" id="GO:0044325">
    <property type="term" value="F:transmembrane transporter binding"/>
    <property type="evidence" value="ECO:0007669"/>
    <property type="project" value="TreeGrafter"/>
</dbReference>
<comment type="subcellular location">
    <subcellularLocation>
        <location evidence="14">Apical cell membrane</location>
        <topology evidence="14">Single-pass membrane protein</topology>
    </subcellularLocation>
    <subcellularLocation>
        <location evidence="1">Cell membrane</location>
        <topology evidence="1">Single-pass type I membrane protein</topology>
    </subcellularLocation>
</comment>
<dbReference type="GO" id="GO:0016324">
    <property type="term" value="C:apical plasma membrane"/>
    <property type="evidence" value="ECO:0007669"/>
    <property type="project" value="UniProtKB-SubCell"/>
</dbReference>
<protein>
    <recommendedName>
        <fullName evidence="15">Potassium voltage-gated channel subfamily E member 2</fullName>
    </recommendedName>
    <alternativeName>
        <fullName evidence="16">MinK-related peptide 1</fullName>
    </alternativeName>
    <alternativeName>
        <fullName evidence="17">Minimum potassium ion channel-related peptide 1</fullName>
    </alternativeName>
    <alternativeName>
        <fullName evidence="18">Potassium channel subunit beta MiRP1</fullName>
    </alternativeName>
</protein>
<keyword evidence="10 19" id="KW-1133">Transmembrane helix</keyword>
<evidence type="ECO:0000256" key="4">
    <source>
        <dbReference type="ARBA" id="ARBA00022475"/>
    </source>
</evidence>
<dbReference type="GO" id="GO:0060307">
    <property type="term" value="P:regulation of ventricular cardiac muscle cell membrane repolarization"/>
    <property type="evidence" value="ECO:0007669"/>
    <property type="project" value="TreeGrafter"/>
</dbReference>
<evidence type="ECO:0000256" key="8">
    <source>
        <dbReference type="ARBA" id="ARBA00022882"/>
    </source>
</evidence>
<sequence>MCHYHFDQPCPSSRAWWQLHPGIYGNDKADERKQIAVIRNGNSSQRRLTNNLPPPVADVLLLYSDLTAVMLRWVGMAAAGSWVTLADNLERMFVEFVGAGKVRVRQANVLQHCTRLSLQDRLTCYSTVPGSLFRTGQTVSRKLNHYPVGLHAVKLKLKMGVQVGNLTQQLEEALTRTLGGYLDRWRYNTTQAEHALSERLAQENFQDVIWYLTVMIGMFAFIIVAILVSTVKSKRREHSDDPYHKYIEEDWTAKLKSQTISDCYIQSNPIPGSYNSSHSKNTIAVGPLSKALNPTLLPGELGPCRAHTEAAFQSQIKYSLHFIPPIDRRGSPSRARGSNGGEGLWHLQYLFQFNSPPHNQCEDGEMRVTTKASIFSDWNAAPDEINRSHTDLHCEESEGSKVMDRGCMVTPYGVSQVLLLITTLITGQIPMEDLLTGPTFSHLLQNELCSLHPLGQLHKHLTFFG</sequence>
<dbReference type="PANTHER" id="PTHR15282:SF8">
    <property type="entry name" value="POTASSIUM VOLTAGE-GATED CHANNEL SUBFAMILY E MEMBER 2"/>
    <property type="match status" value="1"/>
</dbReference>
<dbReference type="GO" id="GO:0097623">
    <property type="term" value="P:potassium ion export across plasma membrane"/>
    <property type="evidence" value="ECO:0007669"/>
    <property type="project" value="TreeGrafter"/>
</dbReference>
<keyword evidence="7" id="KW-0631">Potassium channel</keyword>
<keyword evidence="6 19" id="KW-0812">Transmembrane</keyword>
<dbReference type="EMBL" id="JAFBMS010001396">
    <property type="protein sequence ID" value="KAG9329200.1"/>
    <property type="molecule type" value="Genomic_DNA"/>
</dbReference>
<dbReference type="GO" id="GO:1902282">
    <property type="term" value="F:voltage-gated potassium channel activity involved in ventricular cardiac muscle cell action potential repolarization"/>
    <property type="evidence" value="ECO:0007669"/>
    <property type="project" value="TreeGrafter"/>
</dbReference>
<evidence type="ECO:0000256" key="10">
    <source>
        <dbReference type="ARBA" id="ARBA00022989"/>
    </source>
</evidence>
<evidence type="ECO:0000256" key="13">
    <source>
        <dbReference type="ARBA" id="ARBA00023303"/>
    </source>
</evidence>
<evidence type="ECO:0000256" key="12">
    <source>
        <dbReference type="ARBA" id="ARBA00023136"/>
    </source>
</evidence>
<evidence type="ECO:0000256" key="9">
    <source>
        <dbReference type="ARBA" id="ARBA00022958"/>
    </source>
</evidence>
<evidence type="ECO:0000256" key="1">
    <source>
        <dbReference type="ARBA" id="ARBA00004251"/>
    </source>
</evidence>
<evidence type="ECO:0000256" key="19">
    <source>
        <dbReference type="SAM" id="Phobius"/>
    </source>
</evidence>
<dbReference type="GO" id="GO:0005251">
    <property type="term" value="F:delayed rectifier potassium channel activity"/>
    <property type="evidence" value="ECO:0007669"/>
    <property type="project" value="TreeGrafter"/>
</dbReference>
<evidence type="ECO:0000313" key="22">
    <source>
        <dbReference type="Proteomes" id="UP000824540"/>
    </source>
</evidence>
<dbReference type="GO" id="GO:0015459">
    <property type="term" value="F:potassium channel regulator activity"/>
    <property type="evidence" value="ECO:0007669"/>
    <property type="project" value="TreeGrafter"/>
</dbReference>
<comment type="caution">
    <text evidence="20">The sequence shown here is derived from an EMBL/GenBank/DDBJ whole genome shotgun (WGS) entry which is preliminary data.</text>
</comment>
<evidence type="ECO:0000256" key="6">
    <source>
        <dbReference type="ARBA" id="ARBA00022692"/>
    </source>
</evidence>
<keyword evidence="8" id="KW-0851">Voltage-gated channel</keyword>
<dbReference type="OrthoDB" id="9267127at2759"/>
<evidence type="ECO:0000256" key="11">
    <source>
        <dbReference type="ARBA" id="ARBA00023065"/>
    </source>
</evidence>
<name>A0A8T2MPY4_9TELE</name>
<evidence type="ECO:0000256" key="14">
    <source>
        <dbReference type="ARBA" id="ARBA00037861"/>
    </source>
</evidence>
<keyword evidence="12 19" id="KW-0472">Membrane</keyword>
<dbReference type="GO" id="GO:0008076">
    <property type="term" value="C:voltage-gated potassium channel complex"/>
    <property type="evidence" value="ECO:0007669"/>
    <property type="project" value="TreeGrafter"/>
</dbReference>
<evidence type="ECO:0000256" key="3">
    <source>
        <dbReference type="ARBA" id="ARBA00022448"/>
    </source>
</evidence>
<dbReference type="Pfam" id="PF02060">
    <property type="entry name" value="ISK_Channel"/>
    <property type="match status" value="1"/>
</dbReference>
<keyword evidence="4" id="KW-1003">Cell membrane</keyword>
<keyword evidence="3" id="KW-0813">Transport</keyword>
<comment type="similarity">
    <text evidence="2">Belongs to the potassium channel KCNE family.</text>
</comment>
<dbReference type="Proteomes" id="UP000824540">
    <property type="component" value="Unassembled WGS sequence"/>
</dbReference>
<keyword evidence="22" id="KW-1185">Reference proteome</keyword>
<evidence type="ECO:0000313" key="21">
    <source>
        <dbReference type="EMBL" id="KAG9333414.1"/>
    </source>
</evidence>
<dbReference type="InterPro" id="IPR000369">
    <property type="entry name" value="K_chnl_KCNE"/>
</dbReference>
<feature type="transmembrane region" description="Helical" evidence="19">
    <location>
        <begin position="208"/>
        <end position="228"/>
    </location>
</feature>
<dbReference type="GO" id="GO:0086091">
    <property type="term" value="P:regulation of heart rate by cardiac conduction"/>
    <property type="evidence" value="ECO:0007669"/>
    <property type="project" value="TreeGrafter"/>
</dbReference>
<evidence type="ECO:0000256" key="5">
    <source>
        <dbReference type="ARBA" id="ARBA00022538"/>
    </source>
</evidence>
<reference evidence="20" key="1">
    <citation type="thesis" date="2021" institute="BYU ScholarsArchive" country="Provo, UT, USA">
        <title>Applications of and Algorithms for Genome Assembly and Genomic Analyses with an Emphasis on Marine Teleosts.</title>
        <authorList>
            <person name="Pickett B.D."/>
        </authorList>
    </citation>
    <scope>NUCLEOTIDE SEQUENCE</scope>
    <source>
        <strain evidence="20">HI-2016</strain>
    </source>
</reference>
<evidence type="ECO:0000256" key="17">
    <source>
        <dbReference type="ARBA" id="ARBA00042904"/>
    </source>
</evidence>
<evidence type="ECO:0000256" key="2">
    <source>
        <dbReference type="ARBA" id="ARBA00005688"/>
    </source>
</evidence>